<keyword evidence="2" id="KW-0614">Plasmid</keyword>
<dbReference type="Gene3D" id="3.40.50.150">
    <property type="entry name" value="Vaccinia Virus protein VP39"/>
    <property type="match status" value="1"/>
</dbReference>
<name>B9L3B6_THERP</name>
<dbReference type="GO" id="GO:0032259">
    <property type="term" value="P:methylation"/>
    <property type="evidence" value="ECO:0007669"/>
    <property type="project" value="UniProtKB-KW"/>
</dbReference>
<proteinExistence type="predicted"/>
<keyword evidence="3" id="KW-1185">Reference proteome</keyword>
<dbReference type="SUPFAM" id="SSF53335">
    <property type="entry name" value="S-adenosyl-L-methionine-dependent methyltransferases"/>
    <property type="match status" value="1"/>
</dbReference>
<dbReference type="Pfam" id="PF06634">
    <property type="entry name" value="DUF1156"/>
    <property type="match status" value="1"/>
</dbReference>
<evidence type="ECO:0000313" key="2">
    <source>
        <dbReference type="EMBL" id="ACM06439.1"/>
    </source>
</evidence>
<dbReference type="Proteomes" id="UP000000447">
    <property type="component" value="Plasmid unnamed"/>
</dbReference>
<gene>
    <name evidence="2" type="ordered locus">trd_A0280</name>
</gene>
<protein>
    <submittedName>
        <fullName evidence="2">DNA methylAse containing a Zn-ribbon</fullName>
    </submittedName>
</protein>
<organism evidence="2 3">
    <name type="scientific">Thermomicrobium roseum (strain ATCC 27502 / DSM 5159 / P-2)</name>
    <dbReference type="NCBI Taxonomy" id="309801"/>
    <lineage>
        <taxon>Bacteria</taxon>
        <taxon>Pseudomonadati</taxon>
        <taxon>Thermomicrobiota</taxon>
        <taxon>Thermomicrobia</taxon>
        <taxon>Thermomicrobiales</taxon>
        <taxon>Thermomicrobiaceae</taxon>
        <taxon>Thermomicrobium</taxon>
    </lineage>
</organism>
<dbReference type="InterPro" id="IPR049953">
    <property type="entry name" value="Antiphage_assoc"/>
</dbReference>
<dbReference type="InterPro" id="IPR009537">
    <property type="entry name" value="DUF1156"/>
</dbReference>
<evidence type="ECO:0000259" key="1">
    <source>
        <dbReference type="Pfam" id="PF06634"/>
    </source>
</evidence>
<evidence type="ECO:0000313" key="3">
    <source>
        <dbReference type="Proteomes" id="UP000000447"/>
    </source>
</evidence>
<reference evidence="2 3" key="1">
    <citation type="journal article" date="2009" name="PLoS ONE">
        <title>Complete genome sequence of the aerobic CO-oxidizing thermophile Thermomicrobium roseum.</title>
        <authorList>
            <person name="Wu D."/>
            <person name="Raymond J."/>
            <person name="Wu M."/>
            <person name="Chatterji S."/>
            <person name="Ren Q."/>
            <person name="Graham J.E."/>
            <person name="Bryant D.A."/>
            <person name="Robb F."/>
            <person name="Colman A."/>
            <person name="Tallon L.J."/>
            <person name="Badger J.H."/>
            <person name="Madupu R."/>
            <person name="Ward N.L."/>
            <person name="Eisen J.A."/>
        </authorList>
    </citation>
    <scope>NUCLEOTIDE SEQUENCE [LARGE SCALE GENOMIC DNA]</scope>
    <source>
        <strain evidence="3">ATCC 27502 / DSM 5159 / P-2</strain>
        <plasmid evidence="2">unnamed</plasmid>
    </source>
</reference>
<dbReference type="HOGENOM" id="CLU_011601_0_0_0"/>
<dbReference type="eggNOG" id="COG1743">
    <property type="taxonomic scope" value="Bacteria"/>
</dbReference>
<keyword evidence="2" id="KW-0489">Methyltransferase</keyword>
<keyword evidence="2" id="KW-0808">Transferase</keyword>
<dbReference type="RefSeq" id="WP_012642426.1">
    <property type="nucleotide sequence ID" value="NC_011961.1"/>
</dbReference>
<dbReference type="EMBL" id="CP001276">
    <property type="protein sequence ID" value="ACM06439.1"/>
    <property type="molecule type" value="Genomic_DNA"/>
</dbReference>
<dbReference type="NCBIfam" id="NF042963">
    <property type="entry name" value="DUF1156_antiphage"/>
    <property type="match status" value="1"/>
</dbReference>
<feature type="domain" description="DUF1156" evidence="1">
    <location>
        <begin position="31"/>
        <end position="91"/>
    </location>
</feature>
<dbReference type="InterPro" id="IPR029063">
    <property type="entry name" value="SAM-dependent_MTases_sf"/>
</dbReference>
<geneLocation type="plasmid" evidence="3">
    <name>Tros</name>
</geneLocation>
<accession>B9L3B6</accession>
<dbReference type="AlphaFoldDB" id="B9L3B6"/>
<sequence>MQTGEGPHAAPHPVAETVRAQGDAPAFIEVQFPVSKLSKECYKERKAGSGQTLNPLGKWWGRKPLVLVRAILLGLLMPATDDPAADREAFLAALTMDDDGMLRRFAGQASPADLAPFCTPRERAEYFVSENGKLSWRPGLSAADREHLKRRAFLRMGYDDRLRFCLRPEEVDGPSEAAWERINRHLGTTARNLPDLVRQLGERRFGHVPRVGDAFCGGGSVPFEAARLGCEAYASDLNPVAVLLTWGALALTGGGPEVVERVRAAQRRVFEDVRRQVEAWGIERNEEGWVADAYLYCHEVRDPLTGWWVPLAPTWVISRKRRVVAKLVPDPVTKRFAIEIHEGVSEAELRRAEEDGTWASGVRCPVDRDGNWLPPAQRQVTSAEQLRGRTGLRPWENDDLVPRPDDVFQERLYCIRWIDPQTGERFYRAPTAADLAREQRVLELVRARFAEWQDKGYLPSARIEPGYNTDQPVRERGWTHWHHLFNPRQLLLHGLLAERAAQEAGLEAAALLLMLGRVANWNSRLSLWNRDHEKIDQTFLNQALNTLVDYACRAMGNLETAFCARLAVAPVAGPYHVQPADARAVEWEADIWITDPGYGDNVNYHELSEFFLAWYEKRLPQLFPGWYADSKRALAVKGEGETFRLALAECYRNLARRMPDDGYQVVLFVHQDPEMWVDLSLVLWAAGLQVTAAWTVLTETPRGIRSGNYVQGTVLLVLRKRQGDRRGELVDLYPEIRAEVERQLETMLALDPKDDPNFGDADYQLAAYAAALRVLTSYSAIGDIDVERELRRPRRQGEVTPIGRIIEQAVRIATDYLVPDGLERTVWRQLSPEERLYLKGIEIEAHGEAREGAYQEFARTYGARDFRSLLASRSANRARLKTPSEFGNRELRPIGQSGFGGTLLRHVLFAIYRTASDPEQDPRPARQYLRQEVPDYWQARQTIIALLQYLGTKPVGLAHWQPDVQAARRLKAVVEADTL</sequence>
<dbReference type="KEGG" id="tro:trd_A0280"/>
<dbReference type="OrthoDB" id="9800801at2"/>
<dbReference type="REBASE" id="20004">
    <property type="entry name" value="M.Tro5159ORF280P"/>
</dbReference>
<dbReference type="GO" id="GO:0008168">
    <property type="term" value="F:methyltransferase activity"/>
    <property type="evidence" value="ECO:0007669"/>
    <property type="project" value="UniProtKB-KW"/>
</dbReference>